<dbReference type="GO" id="GO:0005886">
    <property type="term" value="C:plasma membrane"/>
    <property type="evidence" value="ECO:0007669"/>
    <property type="project" value="UniProtKB-SubCell"/>
</dbReference>
<evidence type="ECO:0000256" key="2">
    <source>
        <dbReference type="ARBA" id="ARBA00022448"/>
    </source>
</evidence>
<keyword evidence="6" id="KW-1133">Transmembrane helix</keyword>
<comment type="subcellular location">
    <subcellularLocation>
        <location evidence="1">Cell membrane</location>
        <topology evidence="1">Multi-pass membrane protein</topology>
    </subcellularLocation>
</comment>
<evidence type="ECO:0000256" key="3">
    <source>
        <dbReference type="ARBA" id="ARBA00022449"/>
    </source>
</evidence>
<evidence type="ECO:0000313" key="10">
    <source>
        <dbReference type="EMBL" id="RQG89842.1"/>
    </source>
</evidence>
<sequence length="506" mass="52808">MDRRIPNPIRLCLLWIGLALARVGLIDPDRARRVTSLAWPRIVTGLARMSKSAVDVAMVGIAVGSAAIAGVGFAAPFWGLAFSIGGGVAGGTIALVSQRYGAETFDQLGQAVRSSTVLVVVVSLPITAAFWQYSAELISLISDDPEAIELGAAYLQIVGLGVPFAGLNLVGSRTFVGMDDAWKPMIIRAGGAVANIALNALLIFGLEMGVVGAALGTVLANVVVTAMFVLGLTAGWLPGVGSFPTAVDPYGSYLHGRTIWDLTKIGLPVFGTTLVWTVAEFPMLAIVDLFGQDTVAAYVIVRRIWGLMNTPSWGFGLAASSLVGQELGVGNEGRAAQYGREIVRFSVAVYVLAAGIVFVFAGPIALAFVDDPSELSIPTTVSLIYAACIAVVLQGVYTGAEGALRASGDTRWPFYSQLLGMFGLAIPLAYLGAAGLTIPALGPIPGTTVTVPGVTVPPLGLAGLALAFLAETTVPAVINYYRFSTGRWKAISRDYRPQTETSPTDD</sequence>
<dbReference type="InterPro" id="IPR002528">
    <property type="entry name" value="MATE_fam"/>
</dbReference>
<dbReference type="InterPro" id="IPR048279">
    <property type="entry name" value="MdtK-like"/>
</dbReference>
<dbReference type="InterPro" id="IPR050222">
    <property type="entry name" value="MATE_MdtK"/>
</dbReference>
<keyword evidence="11" id="KW-1185">Reference proteome</keyword>
<keyword evidence="5" id="KW-0812">Transmembrane</keyword>
<dbReference type="GO" id="GO:0042910">
    <property type="term" value="F:xenobiotic transmembrane transporter activity"/>
    <property type="evidence" value="ECO:0007669"/>
    <property type="project" value="InterPro"/>
</dbReference>
<comment type="caution">
    <text evidence="10">The sequence shown here is derived from an EMBL/GenBank/DDBJ whole genome shotgun (WGS) entry which is preliminary data.</text>
</comment>
<protein>
    <recommendedName>
        <fullName evidence="9">Multidrug-efflux transporter</fullName>
    </recommendedName>
</protein>
<dbReference type="Pfam" id="PF01554">
    <property type="entry name" value="MatE"/>
    <property type="match status" value="2"/>
</dbReference>
<dbReference type="OrthoDB" id="213143at2157"/>
<dbReference type="AlphaFoldDB" id="A0A3N6MWI1"/>
<proteinExistence type="predicted"/>
<evidence type="ECO:0000256" key="5">
    <source>
        <dbReference type="ARBA" id="ARBA00022692"/>
    </source>
</evidence>
<dbReference type="GO" id="GO:0006811">
    <property type="term" value="P:monoatomic ion transport"/>
    <property type="evidence" value="ECO:0007669"/>
    <property type="project" value="UniProtKB-KW"/>
</dbReference>
<evidence type="ECO:0000256" key="6">
    <source>
        <dbReference type="ARBA" id="ARBA00022989"/>
    </source>
</evidence>
<evidence type="ECO:0000313" key="11">
    <source>
        <dbReference type="Proteomes" id="UP000273828"/>
    </source>
</evidence>
<dbReference type="CDD" id="cd13137">
    <property type="entry name" value="MATE_NorM_like"/>
    <property type="match status" value="1"/>
</dbReference>
<evidence type="ECO:0000256" key="7">
    <source>
        <dbReference type="ARBA" id="ARBA00023065"/>
    </source>
</evidence>
<dbReference type="PIRSF" id="PIRSF006603">
    <property type="entry name" value="DinF"/>
    <property type="match status" value="1"/>
</dbReference>
<gene>
    <name evidence="10" type="ORF">EA462_07440</name>
</gene>
<dbReference type="RefSeq" id="WP_124177926.1">
    <property type="nucleotide sequence ID" value="NZ_REFY01000003.1"/>
</dbReference>
<name>A0A3N6MWI1_9EURY</name>
<dbReference type="GO" id="GO:0015297">
    <property type="term" value="F:antiporter activity"/>
    <property type="evidence" value="ECO:0007669"/>
    <property type="project" value="UniProtKB-KW"/>
</dbReference>
<keyword evidence="8" id="KW-0472">Membrane</keyword>
<accession>A0A3N6MWI1</accession>
<dbReference type="NCBIfam" id="TIGR00797">
    <property type="entry name" value="matE"/>
    <property type="match status" value="1"/>
</dbReference>
<evidence type="ECO:0000256" key="9">
    <source>
        <dbReference type="ARBA" id="ARBA00031636"/>
    </source>
</evidence>
<dbReference type="PANTHER" id="PTHR43298">
    <property type="entry name" value="MULTIDRUG RESISTANCE PROTEIN NORM-RELATED"/>
    <property type="match status" value="1"/>
</dbReference>
<keyword evidence="7" id="KW-0406">Ion transport</keyword>
<dbReference type="PANTHER" id="PTHR43298:SF2">
    <property type="entry name" value="FMN_FAD EXPORTER YEEO-RELATED"/>
    <property type="match status" value="1"/>
</dbReference>
<keyword evidence="4" id="KW-1003">Cell membrane</keyword>
<evidence type="ECO:0000256" key="1">
    <source>
        <dbReference type="ARBA" id="ARBA00004651"/>
    </source>
</evidence>
<keyword evidence="3" id="KW-0050">Antiport</keyword>
<reference evidence="10 11" key="1">
    <citation type="submission" date="2018-10" db="EMBL/GenBank/DDBJ databases">
        <title>Natrarchaeobius chitinivorans gen. nov., sp. nov., and Natrarchaeobius haloalkaliphilus sp. nov., alkaliphilic, chitin-utilizing haloarchaea from hypersaline alkaline lakes.</title>
        <authorList>
            <person name="Sorokin D.Y."/>
            <person name="Elcheninov A.G."/>
            <person name="Kostrikina N.A."/>
            <person name="Bale N.J."/>
            <person name="Sinninghe Damste J.S."/>
            <person name="Khijniak T.V."/>
            <person name="Kublanov I.V."/>
            <person name="Toshchakov S.V."/>
        </authorList>
    </citation>
    <scope>NUCLEOTIDE SEQUENCE [LARGE SCALE GENOMIC DNA]</scope>
    <source>
        <strain evidence="10 11">AArcht-Sl</strain>
    </source>
</reference>
<dbReference type="EMBL" id="REFY01000003">
    <property type="protein sequence ID" value="RQG89842.1"/>
    <property type="molecule type" value="Genomic_DNA"/>
</dbReference>
<evidence type="ECO:0000256" key="4">
    <source>
        <dbReference type="ARBA" id="ARBA00022475"/>
    </source>
</evidence>
<organism evidence="10 11">
    <name type="scientific">Natrarchaeobius halalkaliphilus</name>
    <dbReference type="NCBI Taxonomy" id="1679091"/>
    <lineage>
        <taxon>Archaea</taxon>
        <taxon>Methanobacteriati</taxon>
        <taxon>Methanobacteriota</taxon>
        <taxon>Stenosarchaea group</taxon>
        <taxon>Halobacteria</taxon>
        <taxon>Halobacteriales</taxon>
        <taxon>Natrialbaceae</taxon>
        <taxon>Natrarchaeobius</taxon>
    </lineage>
</organism>
<evidence type="ECO:0000256" key="8">
    <source>
        <dbReference type="ARBA" id="ARBA00023136"/>
    </source>
</evidence>
<keyword evidence="2" id="KW-0813">Transport</keyword>
<dbReference type="Proteomes" id="UP000273828">
    <property type="component" value="Unassembled WGS sequence"/>
</dbReference>